<gene>
    <name evidence="1" type="ORF">AMON00008_LOCUS20544</name>
</gene>
<proteinExistence type="predicted"/>
<dbReference type="InterPro" id="IPR035979">
    <property type="entry name" value="RBD_domain_sf"/>
</dbReference>
<name>A0A7S4QHG5_9DINO</name>
<sequence>MAEAGTQNLGAEWARRNLDENGVPPMAAPVAAAPQPMAAAPVTMYGNLGDPGQPPAKRAYAVDGGELTTITVLSMREKGLQQGDLEAWFRKRPGYMGLQVNTRLDGLFVRFISAADAEQALIEANNLQYRAEWARRNLDVGKESELNTITVLGARDKGLTIEQLQQWFQQRPGYAAIKVNERIDGVFVKFNSGAEAAQAMADANEMQFRAEWARRNLDQTP</sequence>
<reference evidence="1" key="1">
    <citation type="submission" date="2021-01" db="EMBL/GenBank/DDBJ databases">
        <authorList>
            <person name="Corre E."/>
            <person name="Pelletier E."/>
            <person name="Niang G."/>
            <person name="Scheremetjew M."/>
            <person name="Finn R."/>
            <person name="Kale V."/>
            <person name="Holt S."/>
            <person name="Cochrane G."/>
            <person name="Meng A."/>
            <person name="Brown T."/>
            <person name="Cohen L."/>
        </authorList>
    </citation>
    <scope>NUCLEOTIDE SEQUENCE</scope>
    <source>
        <strain evidence="1">CCMP3105</strain>
    </source>
</reference>
<dbReference type="GO" id="GO:0003676">
    <property type="term" value="F:nucleic acid binding"/>
    <property type="evidence" value="ECO:0007669"/>
    <property type="project" value="InterPro"/>
</dbReference>
<protein>
    <submittedName>
        <fullName evidence="1">Uncharacterized protein</fullName>
    </submittedName>
</protein>
<dbReference type="AlphaFoldDB" id="A0A7S4QHG5"/>
<evidence type="ECO:0000313" key="1">
    <source>
        <dbReference type="EMBL" id="CAE4583813.1"/>
    </source>
</evidence>
<accession>A0A7S4QHG5</accession>
<dbReference type="SUPFAM" id="SSF54928">
    <property type="entry name" value="RNA-binding domain, RBD"/>
    <property type="match status" value="1"/>
</dbReference>
<dbReference type="EMBL" id="HBNR01030093">
    <property type="protein sequence ID" value="CAE4583813.1"/>
    <property type="molecule type" value="Transcribed_RNA"/>
</dbReference>
<organism evidence="1">
    <name type="scientific">Alexandrium monilatum</name>
    <dbReference type="NCBI Taxonomy" id="311494"/>
    <lineage>
        <taxon>Eukaryota</taxon>
        <taxon>Sar</taxon>
        <taxon>Alveolata</taxon>
        <taxon>Dinophyceae</taxon>
        <taxon>Gonyaulacales</taxon>
        <taxon>Pyrocystaceae</taxon>
        <taxon>Alexandrium</taxon>
    </lineage>
</organism>